<dbReference type="InterPro" id="IPR018957">
    <property type="entry name" value="Znf_C3HC4_RING-type"/>
</dbReference>
<dbReference type="GO" id="GO:0008094">
    <property type="term" value="F:ATP-dependent activity, acting on DNA"/>
    <property type="evidence" value="ECO:0007669"/>
    <property type="project" value="TreeGrafter"/>
</dbReference>
<dbReference type="HOGENOM" id="CLU_000315_2_5_1"/>
<evidence type="ECO:0000256" key="2">
    <source>
        <dbReference type="ARBA" id="ARBA00007025"/>
    </source>
</evidence>
<evidence type="ECO:0000256" key="10">
    <source>
        <dbReference type="ARBA" id="ARBA00022840"/>
    </source>
</evidence>
<feature type="compositionally biased region" description="Polar residues" evidence="14">
    <location>
        <begin position="504"/>
        <end position="518"/>
    </location>
</feature>
<evidence type="ECO:0000256" key="11">
    <source>
        <dbReference type="ARBA" id="ARBA00023204"/>
    </source>
</evidence>
<feature type="domain" description="RING-type" evidence="15">
    <location>
        <begin position="840"/>
        <end position="885"/>
    </location>
</feature>
<evidence type="ECO:0000256" key="3">
    <source>
        <dbReference type="ARBA" id="ARBA00022723"/>
    </source>
</evidence>
<dbReference type="InterPro" id="IPR014905">
    <property type="entry name" value="HIRAN"/>
</dbReference>
<evidence type="ECO:0000259" key="16">
    <source>
        <dbReference type="PROSITE" id="PS51192"/>
    </source>
</evidence>
<comment type="subcellular location">
    <subcellularLocation>
        <location evidence="1">Nucleus</location>
    </subcellularLocation>
</comment>
<keyword evidence="8" id="KW-0347">Helicase</keyword>
<keyword evidence="3" id="KW-0479">Metal-binding</keyword>
<dbReference type="CDD" id="cd18008">
    <property type="entry name" value="DEXDc_SHPRH-like"/>
    <property type="match status" value="1"/>
</dbReference>
<dbReference type="InterPro" id="IPR000330">
    <property type="entry name" value="SNF2_N"/>
</dbReference>
<dbReference type="Pfam" id="PF00271">
    <property type="entry name" value="Helicase_C"/>
    <property type="match status" value="1"/>
</dbReference>
<dbReference type="GO" id="GO:0016818">
    <property type="term" value="F:hydrolase activity, acting on acid anhydrides, in phosphorus-containing anhydrides"/>
    <property type="evidence" value="ECO:0007669"/>
    <property type="project" value="InterPro"/>
</dbReference>
<dbReference type="CDD" id="cd18793">
    <property type="entry name" value="SF2_C_SNF"/>
    <property type="match status" value="1"/>
</dbReference>
<dbReference type="PROSITE" id="PS50089">
    <property type="entry name" value="ZF_RING_2"/>
    <property type="match status" value="1"/>
</dbReference>
<name>A0A0C3QM30_9AGAM</name>
<dbReference type="InterPro" id="IPR038718">
    <property type="entry name" value="SNF2-like_sf"/>
</dbReference>
<feature type="compositionally biased region" description="Pro residues" evidence="14">
    <location>
        <begin position="1"/>
        <end position="10"/>
    </location>
</feature>
<evidence type="ECO:0000256" key="5">
    <source>
        <dbReference type="ARBA" id="ARBA00022763"/>
    </source>
</evidence>
<dbReference type="SUPFAM" id="SSF52540">
    <property type="entry name" value="P-loop containing nucleoside triphosphate hydrolases"/>
    <property type="match status" value="2"/>
</dbReference>
<feature type="compositionally biased region" description="Low complexity" evidence="14">
    <location>
        <begin position="33"/>
        <end position="54"/>
    </location>
</feature>
<reference evidence="19" key="2">
    <citation type="submission" date="2015-01" db="EMBL/GenBank/DDBJ databases">
        <title>Evolutionary Origins and Diversification of the Mycorrhizal Mutualists.</title>
        <authorList>
            <consortium name="DOE Joint Genome Institute"/>
            <consortium name="Mycorrhizal Genomics Consortium"/>
            <person name="Kohler A."/>
            <person name="Kuo A."/>
            <person name="Nagy L.G."/>
            <person name="Floudas D."/>
            <person name="Copeland A."/>
            <person name="Barry K.W."/>
            <person name="Cichocki N."/>
            <person name="Veneault-Fourrey C."/>
            <person name="LaButti K."/>
            <person name="Lindquist E.A."/>
            <person name="Lipzen A."/>
            <person name="Lundell T."/>
            <person name="Morin E."/>
            <person name="Murat C."/>
            <person name="Riley R."/>
            <person name="Ohm R."/>
            <person name="Sun H."/>
            <person name="Tunlid A."/>
            <person name="Henrissat B."/>
            <person name="Grigoriev I.V."/>
            <person name="Hibbett D.S."/>
            <person name="Martin F."/>
        </authorList>
    </citation>
    <scope>NUCLEOTIDE SEQUENCE [LARGE SCALE GENOMIC DNA]</scope>
    <source>
        <strain evidence="19">MUT 4182</strain>
    </source>
</reference>
<dbReference type="SUPFAM" id="SSF57850">
    <property type="entry name" value="RING/U-box"/>
    <property type="match status" value="1"/>
</dbReference>
<evidence type="ECO:0000256" key="13">
    <source>
        <dbReference type="PROSITE-ProRule" id="PRU00175"/>
    </source>
</evidence>
<dbReference type="Pfam" id="PF08797">
    <property type="entry name" value="HIRAN"/>
    <property type="match status" value="1"/>
</dbReference>
<evidence type="ECO:0000256" key="4">
    <source>
        <dbReference type="ARBA" id="ARBA00022741"/>
    </source>
</evidence>
<dbReference type="InterPro" id="IPR017907">
    <property type="entry name" value="Znf_RING_CS"/>
</dbReference>
<keyword evidence="19" id="KW-1185">Reference proteome</keyword>
<dbReference type="Gene3D" id="3.30.40.10">
    <property type="entry name" value="Zinc/RING finger domain, C3HC4 (zinc finger)"/>
    <property type="match status" value="1"/>
</dbReference>
<dbReference type="InterPro" id="IPR049730">
    <property type="entry name" value="SNF2/RAD54-like_C"/>
</dbReference>
<dbReference type="InterPro" id="IPR027417">
    <property type="entry name" value="P-loop_NTPase"/>
</dbReference>
<dbReference type="SMART" id="SM00910">
    <property type="entry name" value="HIRAN"/>
    <property type="match status" value="1"/>
</dbReference>
<dbReference type="SMART" id="SM00184">
    <property type="entry name" value="RING"/>
    <property type="match status" value="1"/>
</dbReference>
<dbReference type="Gene3D" id="3.40.50.300">
    <property type="entry name" value="P-loop containing nucleotide triphosphate hydrolases"/>
    <property type="match status" value="1"/>
</dbReference>
<evidence type="ECO:0008006" key="20">
    <source>
        <dbReference type="Google" id="ProtNLM"/>
    </source>
</evidence>
<dbReference type="InterPro" id="IPR050628">
    <property type="entry name" value="SNF2_RAD54_helicase_TF"/>
</dbReference>
<protein>
    <recommendedName>
        <fullName evidence="20">DNA repair protein RAD5</fullName>
    </recommendedName>
</protein>
<keyword evidence="12" id="KW-0539">Nucleus</keyword>
<dbReference type="PROSITE" id="PS51192">
    <property type="entry name" value="HELICASE_ATP_BIND_1"/>
    <property type="match status" value="1"/>
</dbReference>
<dbReference type="AlphaFoldDB" id="A0A0C3QM30"/>
<keyword evidence="9" id="KW-0862">Zinc</keyword>
<dbReference type="InterPro" id="IPR001841">
    <property type="entry name" value="Znf_RING"/>
</dbReference>
<dbReference type="PROSITE" id="PS51194">
    <property type="entry name" value="HELICASE_CTER"/>
    <property type="match status" value="1"/>
</dbReference>
<reference evidence="18 19" key="1">
    <citation type="submission" date="2014-04" db="EMBL/GenBank/DDBJ databases">
        <authorList>
            <consortium name="DOE Joint Genome Institute"/>
            <person name="Kuo A."/>
            <person name="Girlanda M."/>
            <person name="Perotto S."/>
            <person name="Kohler A."/>
            <person name="Nagy L.G."/>
            <person name="Floudas D."/>
            <person name="Copeland A."/>
            <person name="Barry K.W."/>
            <person name="Cichocki N."/>
            <person name="Veneault-Fourrey C."/>
            <person name="LaButti K."/>
            <person name="Lindquist E.A."/>
            <person name="Lipzen A."/>
            <person name="Lundell T."/>
            <person name="Morin E."/>
            <person name="Murat C."/>
            <person name="Sun H."/>
            <person name="Tunlid A."/>
            <person name="Henrissat B."/>
            <person name="Grigoriev I.V."/>
            <person name="Hibbett D.S."/>
            <person name="Martin F."/>
            <person name="Nordberg H.P."/>
            <person name="Cantor M.N."/>
            <person name="Hua S.X."/>
        </authorList>
    </citation>
    <scope>NUCLEOTIDE SEQUENCE [LARGE SCALE GENOMIC DNA]</scope>
    <source>
        <strain evidence="18 19">MUT 4182</strain>
    </source>
</reference>
<keyword evidence="7" id="KW-0378">Hydrolase</keyword>
<feature type="domain" description="Helicase ATP-binding" evidence="16">
    <location>
        <begin position="450"/>
        <end position="657"/>
    </location>
</feature>
<evidence type="ECO:0000256" key="8">
    <source>
        <dbReference type="ARBA" id="ARBA00022806"/>
    </source>
</evidence>
<feature type="compositionally biased region" description="Basic and acidic residues" evidence="14">
    <location>
        <begin position="139"/>
        <end position="155"/>
    </location>
</feature>
<evidence type="ECO:0000256" key="1">
    <source>
        <dbReference type="ARBA" id="ARBA00004123"/>
    </source>
</evidence>
<evidence type="ECO:0000256" key="9">
    <source>
        <dbReference type="ARBA" id="ARBA00022833"/>
    </source>
</evidence>
<accession>A0A0C3QM30</accession>
<dbReference type="Pfam" id="PF00176">
    <property type="entry name" value="SNF2-rel_dom"/>
    <property type="match status" value="1"/>
</dbReference>
<dbReference type="SMART" id="SM00487">
    <property type="entry name" value="DEXDc"/>
    <property type="match status" value="1"/>
</dbReference>
<feature type="region of interest" description="Disordered" evidence="14">
    <location>
        <begin position="1"/>
        <end position="105"/>
    </location>
</feature>
<dbReference type="EMBL" id="KN822990">
    <property type="protein sequence ID" value="KIO28801.1"/>
    <property type="molecule type" value="Genomic_DNA"/>
</dbReference>
<evidence type="ECO:0000256" key="7">
    <source>
        <dbReference type="ARBA" id="ARBA00022801"/>
    </source>
</evidence>
<evidence type="ECO:0000256" key="12">
    <source>
        <dbReference type="ARBA" id="ARBA00023242"/>
    </source>
</evidence>
<evidence type="ECO:0000256" key="14">
    <source>
        <dbReference type="SAM" id="MobiDB-lite"/>
    </source>
</evidence>
<dbReference type="InterPro" id="IPR014001">
    <property type="entry name" value="Helicase_ATP-bd"/>
</dbReference>
<keyword evidence="5" id="KW-0227">DNA damage</keyword>
<dbReference type="PROSITE" id="PS00518">
    <property type="entry name" value="ZF_RING_1"/>
    <property type="match status" value="1"/>
</dbReference>
<evidence type="ECO:0000259" key="17">
    <source>
        <dbReference type="PROSITE" id="PS51194"/>
    </source>
</evidence>
<dbReference type="GO" id="GO:0004386">
    <property type="term" value="F:helicase activity"/>
    <property type="evidence" value="ECO:0007669"/>
    <property type="project" value="UniProtKB-KW"/>
</dbReference>
<organism evidence="18 19">
    <name type="scientific">Tulasnella calospora MUT 4182</name>
    <dbReference type="NCBI Taxonomy" id="1051891"/>
    <lineage>
        <taxon>Eukaryota</taxon>
        <taxon>Fungi</taxon>
        <taxon>Dikarya</taxon>
        <taxon>Basidiomycota</taxon>
        <taxon>Agaricomycotina</taxon>
        <taxon>Agaricomycetes</taxon>
        <taxon>Cantharellales</taxon>
        <taxon>Tulasnellaceae</taxon>
        <taxon>Tulasnella</taxon>
    </lineage>
</organism>
<keyword evidence="4" id="KW-0547">Nucleotide-binding</keyword>
<gene>
    <name evidence="18" type="ORF">M407DRAFT_229387</name>
</gene>
<dbReference type="InterPro" id="IPR013083">
    <property type="entry name" value="Znf_RING/FYVE/PHD"/>
</dbReference>
<keyword evidence="6 13" id="KW-0863">Zinc-finger</keyword>
<comment type="similarity">
    <text evidence="2">Belongs to the SNF2/RAD54 helicase family.</text>
</comment>
<dbReference type="GO" id="GO:0005524">
    <property type="term" value="F:ATP binding"/>
    <property type="evidence" value="ECO:0007669"/>
    <property type="project" value="UniProtKB-KW"/>
</dbReference>
<dbReference type="SMART" id="SM00490">
    <property type="entry name" value="HELICc"/>
    <property type="match status" value="1"/>
</dbReference>
<dbReference type="GO" id="GO:0006281">
    <property type="term" value="P:DNA repair"/>
    <property type="evidence" value="ECO:0007669"/>
    <property type="project" value="UniProtKB-KW"/>
</dbReference>
<dbReference type="PANTHER" id="PTHR45626">
    <property type="entry name" value="TRANSCRIPTION TERMINATION FACTOR 2-RELATED"/>
    <property type="match status" value="1"/>
</dbReference>
<dbReference type="GO" id="GO:0003676">
    <property type="term" value="F:nucleic acid binding"/>
    <property type="evidence" value="ECO:0007669"/>
    <property type="project" value="InterPro"/>
</dbReference>
<dbReference type="InterPro" id="IPR001650">
    <property type="entry name" value="Helicase_C-like"/>
</dbReference>
<feature type="compositionally biased region" description="Low complexity" evidence="14">
    <location>
        <begin position="95"/>
        <end position="104"/>
    </location>
</feature>
<sequence length="1096" mass="122345">MQAEPDPVPAPQKRAREEQEEDDVIEEIPPPSASWRARSPSKDVSSSSAAPSPDVIDEDDEIEESSPPPARSSPPSKRRRISPPTSAPVHPTPSSPSKQHGSSSVTKAPYLGEMIIAEAWATTTGKSLLDVGDAVHIHKELKDDPPKNTAKDTSKPTKGRQMKLTTIMKKAPPKPSKKLVEGAIVRFSNSKGQEIGRLPSKTSSWISRLLDNNVVDIQGIVVDCPPKIQTGCHIILSLRFYLRLSAFIKPSASLMYQRSRKKDWDLMPEGAETAEEKNLSERKRSLGELFDALSLRPRQQKATDDLDSALVFTKEKKPKGSSSSAKGKQKAVEVIGEGEDAEEAELEGEELTGQELSAIYKKAQLHDREMPEMDPAPSFALILRPYQRQALRWMCSIESGSRDARDASSMHPLWEEYIFPPEASDGVIDLCEDDVPFYFNPYSGELSLEFPRAERNCRGGILADVGMGKSIMTSSLINTSKEADPSETPDDSDKAAKRRVQGALNFSKNPSRQPSTTKPTATLIVAPLTLLSQWKAELERSSKKGTLKAYIYHGNARADLEALVNSEDDGVINVIITSYGTLSSEHSKYIRGVASSFYDMDWLRIVLDEAHYIKSRHTKTAKACYALRACRRWCLTGTPIVNRLEDLHSLLHFLRDEPWSDFAFFKSSITTPFLNQDPKCLDVVQIVLESVLLRREKTMKDRDGRSIVSLPPKEVKTETLEFSPAERKIYDSIYADAKHAYDAFNARGAVGKNMSNILAMLMKLRQAVLHPSLIRRRLLTDEEIEDDVTKTNAQGDEKTIDVDALINQFSLGADREEVQESKTFAIGVLKDLESVETQECPLCLDTVQDPVLIPECHHALCKECIVDLIQDQEAKGNEGFCPVCQHQPVTERSLIEVTVRRKVDANNPSSSPAITLRHNDFVSSTKLDALVRHLRRLRENEPAFRAIVFSQFTGFLDLIQTVLKREGFPGYRLDGSLSQKQRTQVLQEFAEPSLQPKIFAISLKAGGVGLNLTNANYVFMMDSWWNSAVEQQAIDRVHRIGQDKPVYVTHFLISRTIEERIVAIQKRKTAIVKSALGGKGKSEQETFENLRIMFSG</sequence>
<evidence type="ECO:0000313" key="18">
    <source>
        <dbReference type="EMBL" id="KIO28801.1"/>
    </source>
</evidence>
<dbReference type="GO" id="GO:0008270">
    <property type="term" value="F:zinc ion binding"/>
    <property type="evidence" value="ECO:0007669"/>
    <property type="project" value="UniProtKB-KW"/>
</dbReference>
<feature type="domain" description="Helicase C-terminal" evidence="17">
    <location>
        <begin position="929"/>
        <end position="1091"/>
    </location>
</feature>
<evidence type="ECO:0000313" key="19">
    <source>
        <dbReference type="Proteomes" id="UP000054248"/>
    </source>
</evidence>
<feature type="region of interest" description="Disordered" evidence="14">
    <location>
        <begin position="139"/>
        <end position="161"/>
    </location>
</feature>
<keyword evidence="11" id="KW-0234">DNA repair</keyword>
<feature type="region of interest" description="Disordered" evidence="14">
    <location>
        <begin position="477"/>
        <end position="518"/>
    </location>
</feature>
<evidence type="ECO:0000259" key="15">
    <source>
        <dbReference type="PROSITE" id="PS50089"/>
    </source>
</evidence>
<feature type="compositionally biased region" description="Acidic residues" evidence="14">
    <location>
        <begin position="55"/>
        <end position="64"/>
    </location>
</feature>
<dbReference type="Pfam" id="PF00097">
    <property type="entry name" value="zf-C3HC4"/>
    <property type="match status" value="1"/>
</dbReference>
<proteinExistence type="inferred from homology"/>
<dbReference type="OrthoDB" id="448448at2759"/>
<evidence type="ECO:0000256" key="6">
    <source>
        <dbReference type="ARBA" id="ARBA00022771"/>
    </source>
</evidence>
<dbReference type="GO" id="GO:0005634">
    <property type="term" value="C:nucleus"/>
    <property type="evidence" value="ECO:0007669"/>
    <property type="project" value="UniProtKB-SubCell"/>
</dbReference>
<dbReference type="Proteomes" id="UP000054248">
    <property type="component" value="Unassembled WGS sequence"/>
</dbReference>
<keyword evidence="10" id="KW-0067">ATP-binding</keyword>
<dbReference type="STRING" id="1051891.A0A0C3QM30"/>
<dbReference type="PANTHER" id="PTHR45626:SF22">
    <property type="entry name" value="DNA REPAIR PROTEIN RAD5"/>
    <property type="match status" value="1"/>
</dbReference>
<dbReference type="Gene3D" id="3.40.50.10810">
    <property type="entry name" value="Tandem AAA-ATPase domain"/>
    <property type="match status" value="1"/>
</dbReference>